<keyword evidence="8" id="KW-0862">Zinc</keyword>
<feature type="compositionally biased region" description="Acidic residues" evidence="10">
    <location>
        <begin position="52"/>
        <end position="67"/>
    </location>
</feature>
<evidence type="ECO:0000256" key="6">
    <source>
        <dbReference type="ARBA" id="ARBA00022771"/>
    </source>
</evidence>
<dbReference type="PROSITE" id="PS00518">
    <property type="entry name" value="ZF_RING_1"/>
    <property type="match status" value="1"/>
</dbReference>
<dbReference type="Pfam" id="PF19422">
    <property type="entry name" value="Ariadne"/>
    <property type="match status" value="1"/>
</dbReference>
<protein>
    <recommendedName>
        <fullName evidence="2">RBR-type E3 ubiquitin transferase</fullName>
        <ecNumber evidence="2">2.3.2.31</ecNumber>
    </recommendedName>
</protein>
<feature type="domain" description="RING-type" evidence="11">
    <location>
        <begin position="184"/>
        <end position="232"/>
    </location>
</feature>
<dbReference type="GO" id="GO:0016567">
    <property type="term" value="P:protein ubiquitination"/>
    <property type="evidence" value="ECO:0007669"/>
    <property type="project" value="InterPro"/>
</dbReference>
<dbReference type="PANTHER" id="PTHR11685">
    <property type="entry name" value="RBR FAMILY RING FINGER AND IBR DOMAIN-CONTAINING"/>
    <property type="match status" value="1"/>
</dbReference>
<evidence type="ECO:0000256" key="3">
    <source>
        <dbReference type="ARBA" id="ARBA00022679"/>
    </source>
</evidence>
<evidence type="ECO:0000313" key="14">
    <source>
        <dbReference type="Proteomes" id="UP000094236"/>
    </source>
</evidence>
<evidence type="ECO:0000256" key="1">
    <source>
        <dbReference type="ARBA" id="ARBA00001798"/>
    </source>
</evidence>
<feature type="compositionally biased region" description="Acidic residues" evidence="10">
    <location>
        <begin position="1"/>
        <end position="37"/>
    </location>
</feature>
<dbReference type="InterPro" id="IPR047556">
    <property type="entry name" value="Rcat_RBR_TRIAD1"/>
</dbReference>
<evidence type="ECO:0000259" key="11">
    <source>
        <dbReference type="PROSITE" id="PS50089"/>
    </source>
</evidence>
<evidence type="ECO:0000256" key="7">
    <source>
        <dbReference type="ARBA" id="ARBA00022786"/>
    </source>
</evidence>
<dbReference type="SMART" id="SM00647">
    <property type="entry name" value="IBR"/>
    <property type="match status" value="2"/>
</dbReference>
<dbReference type="InterPro" id="IPR018957">
    <property type="entry name" value="Znf_C3HC4_RING-type"/>
</dbReference>
<dbReference type="Pfam" id="PF22191">
    <property type="entry name" value="IBR_1"/>
    <property type="match status" value="1"/>
</dbReference>
<dbReference type="Pfam" id="PF01485">
    <property type="entry name" value="IBR"/>
    <property type="match status" value="1"/>
</dbReference>
<reference evidence="14" key="1">
    <citation type="submission" date="2016-05" db="EMBL/GenBank/DDBJ databases">
        <title>Comparative genomics of biotechnologically important yeasts.</title>
        <authorList>
            <consortium name="DOE Joint Genome Institute"/>
            <person name="Riley R."/>
            <person name="Haridas S."/>
            <person name="Wolfe K.H."/>
            <person name="Lopes M.R."/>
            <person name="Hittinger C.T."/>
            <person name="Goker M."/>
            <person name="Salamov A."/>
            <person name="Wisecaver J."/>
            <person name="Long T.M."/>
            <person name="Aerts A.L."/>
            <person name="Barry K."/>
            <person name="Choi C."/>
            <person name="Clum A."/>
            <person name="Coughlan A.Y."/>
            <person name="Deshpande S."/>
            <person name="Douglass A.P."/>
            <person name="Hanson S.J."/>
            <person name="Klenk H.-P."/>
            <person name="Labutti K."/>
            <person name="Lapidus A."/>
            <person name="Lindquist E."/>
            <person name="Lipzen A."/>
            <person name="Meier-Kolthoff J.P."/>
            <person name="Ohm R.A."/>
            <person name="Otillar R.P."/>
            <person name="Pangilinan J."/>
            <person name="Peng Y."/>
            <person name="Rokas A."/>
            <person name="Rosa C.A."/>
            <person name="Scheuner C."/>
            <person name="Sibirny A.A."/>
            <person name="Slot J.C."/>
            <person name="Stielow J.B."/>
            <person name="Sun H."/>
            <person name="Kurtzman C.P."/>
            <person name="Blackwell M."/>
            <person name="Grigoriev I.V."/>
            <person name="Jeffries T.W."/>
        </authorList>
    </citation>
    <scope>NUCLEOTIDE SEQUENCE [LARGE SCALE GENOMIC DNA]</scope>
    <source>
        <strain evidence="14">NRRL Y-2460</strain>
    </source>
</reference>
<keyword evidence="5" id="KW-0677">Repeat</keyword>
<feature type="compositionally biased region" description="Acidic residues" evidence="10">
    <location>
        <begin position="296"/>
        <end position="307"/>
    </location>
</feature>
<accession>A0A1E4TQE0</accession>
<evidence type="ECO:0000256" key="2">
    <source>
        <dbReference type="ARBA" id="ARBA00012251"/>
    </source>
</evidence>
<dbReference type="GO" id="GO:0061630">
    <property type="term" value="F:ubiquitin protein ligase activity"/>
    <property type="evidence" value="ECO:0007669"/>
    <property type="project" value="UniProtKB-EC"/>
</dbReference>
<comment type="catalytic activity">
    <reaction evidence="1">
        <text>[E2 ubiquitin-conjugating enzyme]-S-ubiquitinyl-L-cysteine + [acceptor protein]-L-lysine = [E2 ubiquitin-conjugating enzyme]-L-cysteine + [acceptor protein]-N(6)-ubiquitinyl-L-lysine.</text>
        <dbReference type="EC" id="2.3.2.31"/>
    </reaction>
</comment>
<dbReference type="Gene3D" id="1.20.120.1750">
    <property type="match status" value="1"/>
</dbReference>
<organism evidence="13 14">
    <name type="scientific">Pachysolen tannophilus NRRL Y-2460</name>
    <dbReference type="NCBI Taxonomy" id="669874"/>
    <lineage>
        <taxon>Eukaryota</taxon>
        <taxon>Fungi</taxon>
        <taxon>Dikarya</taxon>
        <taxon>Ascomycota</taxon>
        <taxon>Saccharomycotina</taxon>
        <taxon>Pichiomycetes</taxon>
        <taxon>Pachysolenaceae</taxon>
        <taxon>Pachysolen</taxon>
    </lineage>
</organism>
<dbReference type="EC" id="2.3.2.31" evidence="2"/>
<dbReference type="InterPro" id="IPR002867">
    <property type="entry name" value="IBR_dom"/>
</dbReference>
<dbReference type="InterPro" id="IPR017907">
    <property type="entry name" value="Znf_RING_CS"/>
</dbReference>
<dbReference type="InterPro" id="IPR044066">
    <property type="entry name" value="TRIAD_supradom"/>
</dbReference>
<proteinExistence type="predicted"/>
<feature type="region of interest" description="Disordered" evidence="10">
    <location>
        <begin position="270"/>
        <end position="316"/>
    </location>
</feature>
<evidence type="ECO:0000256" key="8">
    <source>
        <dbReference type="ARBA" id="ARBA00022833"/>
    </source>
</evidence>
<keyword evidence="4" id="KW-0479">Metal-binding</keyword>
<evidence type="ECO:0000256" key="10">
    <source>
        <dbReference type="SAM" id="MobiDB-lite"/>
    </source>
</evidence>
<dbReference type="PROSITE" id="PS51873">
    <property type="entry name" value="TRIAD"/>
    <property type="match status" value="1"/>
</dbReference>
<dbReference type="EMBL" id="KV454017">
    <property type="protein sequence ID" value="ODV93964.1"/>
    <property type="molecule type" value="Genomic_DNA"/>
</dbReference>
<feature type="compositionally biased region" description="Low complexity" evidence="10">
    <location>
        <begin position="276"/>
        <end position="295"/>
    </location>
</feature>
<keyword evidence="14" id="KW-1185">Reference proteome</keyword>
<evidence type="ECO:0000259" key="12">
    <source>
        <dbReference type="PROSITE" id="PS51873"/>
    </source>
</evidence>
<dbReference type="OrthoDB" id="10009520at2759"/>
<dbReference type="InterPro" id="IPR048962">
    <property type="entry name" value="ARIH1-like_UBL"/>
</dbReference>
<dbReference type="STRING" id="669874.A0A1E4TQE0"/>
<dbReference type="Proteomes" id="UP000094236">
    <property type="component" value="Unassembled WGS sequence"/>
</dbReference>
<feature type="region of interest" description="Disordered" evidence="10">
    <location>
        <begin position="1"/>
        <end position="67"/>
    </location>
</feature>
<keyword evidence="3" id="KW-0808">Transferase</keyword>
<dbReference type="InterPro" id="IPR001841">
    <property type="entry name" value="Znf_RING"/>
</dbReference>
<name>A0A1E4TQE0_PACTA</name>
<dbReference type="InterPro" id="IPR045840">
    <property type="entry name" value="Ariadne"/>
</dbReference>
<keyword evidence="7" id="KW-0833">Ubl conjugation pathway</keyword>
<dbReference type="PROSITE" id="PS50089">
    <property type="entry name" value="ZF_RING_2"/>
    <property type="match status" value="1"/>
</dbReference>
<evidence type="ECO:0000256" key="5">
    <source>
        <dbReference type="ARBA" id="ARBA00022737"/>
    </source>
</evidence>
<evidence type="ECO:0000313" key="13">
    <source>
        <dbReference type="EMBL" id="ODV93964.1"/>
    </source>
</evidence>
<dbReference type="InterPro" id="IPR013083">
    <property type="entry name" value="Znf_RING/FYVE/PHD"/>
</dbReference>
<dbReference type="InterPro" id="IPR031127">
    <property type="entry name" value="E3_UB_ligase_RBR"/>
</dbReference>
<feature type="domain" description="RING-type" evidence="12">
    <location>
        <begin position="180"/>
        <end position="487"/>
    </location>
</feature>
<dbReference type="AlphaFoldDB" id="A0A1E4TQE0"/>
<evidence type="ECO:0000256" key="4">
    <source>
        <dbReference type="ARBA" id="ARBA00022723"/>
    </source>
</evidence>
<sequence>MSDLEYGDEGEHEFLCLDDDDDLDEEQEEIVSFEEFSDSGSVSDFDSKNISGEDEDDNDHDDNDDEIDYDVGEIRREGYNDDKENSSVALNNMLGLAKRIDYEALTWKDLLKKLKNDIDQIVQVLNISEDDCCLLLQYFNWNKGKMMESFMDNNEKTNDNAGLNGNDFIDIENRIKQAEKGTLCPICCMESDNEINPLLIFSLPCGHGYCIDCYIRYIKDKIFANNALIKCPEYTCKLNLKPYRDIKMISDYMVENKILPELKIKDENITKENGNRSKTNNSNRNGNNSNDYDWSSSEDEDEDENENEQGQYREGRNFKTSIYKKNPFIAEPKTLFEKYEENLIKIYVENHSNYKWCPSPDCKGLVLLENYSKNYLKELSTENKNNLIPIVSCPFDHSFCFLCNFENHLPVPCWAVRLWIQKCKDDSETAKWIDANTKQCPKCESAIEKNGGCNHMTCKKCRYDFCWICLGVWSSHNNSYYNCSKYNEEGNKEVRNKQENSKKSLQRYLHYYNHFISQESSMKGDNMFCSDIENKIMKIHENVKDDVSWIELQFYKDSVNTLLKCRRTLKWSYALIYYLNSSNFTSILTDNQLYLSNSVEKLSKLFEIFKPEEILNKKLEFINVSNYLLKREKALIECAIDGINNGGLTFSVNHKGHEVK</sequence>
<dbReference type="Gene3D" id="3.30.40.10">
    <property type="entry name" value="Zinc/RING finger domain, C3HC4 (zinc finger)"/>
    <property type="match status" value="1"/>
</dbReference>
<dbReference type="Pfam" id="PF21235">
    <property type="entry name" value="UBA_ARI1"/>
    <property type="match status" value="1"/>
</dbReference>
<gene>
    <name evidence="13" type="ORF">PACTADRAFT_51702</name>
</gene>
<dbReference type="SMART" id="SM00184">
    <property type="entry name" value="RING"/>
    <property type="match status" value="2"/>
</dbReference>
<dbReference type="CDD" id="cd20360">
    <property type="entry name" value="Rcat_RBR_TRIAD1"/>
    <property type="match status" value="1"/>
</dbReference>
<evidence type="ECO:0000256" key="9">
    <source>
        <dbReference type="PROSITE-ProRule" id="PRU00175"/>
    </source>
</evidence>
<dbReference type="Pfam" id="PF00097">
    <property type="entry name" value="zf-C3HC4"/>
    <property type="match status" value="1"/>
</dbReference>
<dbReference type="FunFam" id="1.20.120.1750:FF:000002">
    <property type="entry name" value="RBR-type E3 ubiquitin transferase"/>
    <property type="match status" value="1"/>
</dbReference>
<dbReference type="GO" id="GO:0008270">
    <property type="term" value="F:zinc ion binding"/>
    <property type="evidence" value="ECO:0007669"/>
    <property type="project" value="UniProtKB-KW"/>
</dbReference>
<keyword evidence="6 9" id="KW-0863">Zinc-finger</keyword>
<dbReference type="SUPFAM" id="SSF57850">
    <property type="entry name" value="RING/U-box"/>
    <property type="match status" value="2"/>
</dbReference>